<accession>A0A1H2TP58</accession>
<organism evidence="1 2">
    <name type="scientific">Lutibacter oricola</name>
    <dbReference type="NCBI Taxonomy" id="762486"/>
    <lineage>
        <taxon>Bacteria</taxon>
        <taxon>Pseudomonadati</taxon>
        <taxon>Bacteroidota</taxon>
        <taxon>Flavobacteriia</taxon>
        <taxon>Flavobacteriales</taxon>
        <taxon>Flavobacteriaceae</taxon>
        <taxon>Lutibacter</taxon>
    </lineage>
</organism>
<dbReference type="Pfam" id="PF02348">
    <property type="entry name" value="CTP_transf_3"/>
    <property type="match status" value="1"/>
</dbReference>
<dbReference type="Gene3D" id="3.90.550.10">
    <property type="entry name" value="Spore Coat Polysaccharide Biosynthesis Protein SpsA, Chain A"/>
    <property type="match status" value="1"/>
</dbReference>
<gene>
    <name evidence="1" type="ORF">SAMN05444411_101765</name>
</gene>
<dbReference type="EMBL" id="FNNJ01000001">
    <property type="protein sequence ID" value="SDW45557.1"/>
    <property type="molecule type" value="Genomic_DNA"/>
</dbReference>
<dbReference type="RefSeq" id="WP_090119870.1">
    <property type="nucleotide sequence ID" value="NZ_FNNJ01000001.1"/>
</dbReference>
<evidence type="ECO:0000313" key="1">
    <source>
        <dbReference type="EMBL" id="SDW45557.1"/>
    </source>
</evidence>
<protein>
    <submittedName>
        <fullName evidence="1">Spore coat polysaccharide biosynthesis protein SpsF</fullName>
    </submittedName>
</protein>
<proteinExistence type="predicted"/>
<dbReference type="SUPFAM" id="SSF53448">
    <property type="entry name" value="Nucleotide-diphospho-sugar transferases"/>
    <property type="match status" value="1"/>
</dbReference>
<name>A0A1H2TP58_9FLAO</name>
<dbReference type="InterPro" id="IPR003329">
    <property type="entry name" value="Cytidylyl_trans"/>
</dbReference>
<dbReference type="PANTHER" id="PTHR42866">
    <property type="entry name" value="3-DEOXY-MANNO-OCTULOSONATE CYTIDYLYLTRANSFERASE"/>
    <property type="match status" value="1"/>
</dbReference>
<keyword evidence="2" id="KW-1185">Reference proteome</keyword>
<dbReference type="GO" id="GO:0005829">
    <property type="term" value="C:cytosol"/>
    <property type="evidence" value="ECO:0007669"/>
    <property type="project" value="TreeGrafter"/>
</dbReference>
<dbReference type="PANTHER" id="PTHR42866:SF1">
    <property type="entry name" value="SPORE COAT POLYSACCHARIDE BIOSYNTHESIS PROTEIN SPSF"/>
    <property type="match status" value="1"/>
</dbReference>
<evidence type="ECO:0000313" key="2">
    <source>
        <dbReference type="Proteomes" id="UP000199595"/>
    </source>
</evidence>
<sequence length="278" mass="32290">MVDGHCKILAVIQARLGSTRLPNKVLMSMPANSEVSILQRIIDALYLEKKISKVVVATSTNKINDDIENICGKLNVSCFRGSENDVLSRFYEVIKDSDYDFVLRFTGDNPILDIKHLDVFIKNHLEKSLNYSYSEGLPLGCNFEMISTEVLKIAYKESTDSYDREHVTPFIKRNFKLIETFNFSVSEKFKKYRFTVDYPSDYALLSLMYSMLENKASFELLDFIDLIDKNPWLLKVNEENTQKNKFDSLEEEVNYILPKVRELELLFIEKLLLNAKEK</sequence>
<dbReference type="AlphaFoldDB" id="A0A1H2TP58"/>
<dbReference type="Proteomes" id="UP000199595">
    <property type="component" value="Unassembled WGS sequence"/>
</dbReference>
<dbReference type="STRING" id="762486.SAMN05444411_101765"/>
<dbReference type="InterPro" id="IPR029044">
    <property type="entry name" value="Nucleotide-diphossugar_trans"/>
</dbReference>
<reference evidence="1 2" key="1">
    <citation type="submission" date="2016-10" db="EMBL/GenBank/DDBJ databases">
        <authorList>
            <person name="de Groot N.N."/>
        </authorList>
    </citation>
    <scope>NUCLEOTIDE SEQUENCE [LARGE SCALE GENOMIC DNA]</scope>
    <source>
        <strain evidence="1 2">DSM 24956</strain>
    </source>
</reference>
<dbReference type="OrthoDB" id="9815559at2"/>